<gene>
    <name evidence="1" type="ORF">MtrunA17_Chr7g0249791</name>
</gene>
<dbReference type="AlphaFoldDB" id="A0A396H1C3"/>
<reference evidence="2" key="1">
    <citation type="journal article" date="2018" name="Nat. Plants">
        <title>Whole-genome landscape of Medicago truncatula symbiotic genes.</title>
        <authorList>
            <person name="Pecrix Y."/>
            <person name="Staton S.E."/>
            <person name="Sallet E."/>
            <person name="Lelandais-Briere C."/>
            <person name="Moreau S."/>
            <person name="Carrere S."/>
            <person name="Blein T."/>
            <person name="Jardinaud M.F."/>
            <person name="Latrasse D."/>
            <person name="Zouine M."/>
            <person name="Zahm M."/>
            <person name="Kreplak J."/>
            <person name="Mayjonade B."/>
            <person name="Satge C."/>
            <person name="Perez M."/>
            <person name="Cauet S."/>
            <person name="Marande W."/>
            <person name="Chantry-Darmon C."/>
            <person name="Lopez-Roques C."/>
            <person name="Bouchez O."/>
            <person name="Berard A."/>
            <person name="Debelle F."/>
            <person name="Munos S."/>
            <person name="Bendahmane A."/>
            <person name="Berges H."/>
            <person name="Niebel A."/>
            <person name="Buitink J."/>
            <person name="Frugier F."/>
            <person name="Benhamed M."/>
            <person name="Crespi M."/>
            <person name="Gouzy J."/>
            <person name="Gamas P."/>
        </authorList>
    </citation>
    <scope>NUCLEOTIDE SEQUENCE [LARGE SCALE GENOMIC DNA]</scope>
    <source>
        <strain evidence="2">cv. Jemalong A17</strain>
    </source>
</reference>
<name>A0A396H1C3_MEDTR</name>
<evidence type="ECO:0000313" key="2">
    <source>
        <dbReference type="Proteomes" id="UP000265566"/>
    </source>
</evidence>
<comment type="caution">
    <text evidence="1">The sequence shown here is derived from an EMBL/GenBank/DDBJ whole genome shotgun (WGS) entry which is preliminary data.</text>
</comment>
<sequence length="45" mass="5283">MDRMEPFHGCNFGVDWIGIRTWRSIAALMLEELVTRTIEKGNKIF</sequence>
<protein>
    <submittedName>
        <fullName evidence="1">Uncharacterized protein</fullName>
    </submittedName>
</protein>
<accession>A0A396H1C3</accession>
<organism evidence="1 2">
    <name type="scientific">Medicago truncatula</name>
    <name type="common">Barrel medic</name>
    <name type="synonym">Medicago tribuloides</name>
    <dbReference type="NCBI Taxonomy" id="3880"/>
    <lineage>
        <taxon>Eukaryota</taxon>
        <taxon>Viridiplantae</taxon>
        <taxon>Streptophyta</taxon>
        <taxon>Embryophyta</taxon>
        <taxon>Tracheophyta</taxon>
        <taxon>Spermatophyta</taxon>
        <taxon>Magnoliopsida</taxon>
        <taxon>eudicotyledons</taxon>
        <taxon>Gunneridae</taxon>
        <taxon>Pentapetalae</taxon>
        <taxon>rosids</taxon>
        <taxon>fabids</taxon>
        <taxon>Fabales</taxon>
        <taxon>Fabaceae</taxon>
        <taxon>Papilionoideae</taxon>
        <taxon>50 kb inversion clade</taxon>
        <taxon>NPAAA clade</taxon>
        <taxon>Hologalegina</taxon>
        <taxon>IRL clade</taxon>
        <taxon>Trifolieae</taxon>
        <taxon>Medicago</taxon>
    </lineage>
</organism>
<proteinExistence type="predicted"/>
<dbReference type="Proteomes" id="UP000265566">
    <property type="component" value="Chromosome 7"/>
</dbReference>
<dbReference type="Gramene" id="rna41709">
    <property type="protein sequence ID" value="RHN47149.1"/>
    <property type="gene ID" value="gene41709"/>
</dbReference>
<dbReference type="EMBL" id="PSQE01000007">
    <property type="protein sequence ID" value="RHN47149.1"/>
    <property type="molecule type" value="Genomic_DNA"/>
</dbReference>
<evidence type="ECO:0000313" key="1">
    <source>
        <dbReference type="EMBL" id="RHN47149.1"/>
    </source>
</evidence>